<keyword evidence="4 8" id="KW-0812">Transmembrane</keyword>
<feature type="transmembrane region" description="Helical" evidence="8">
    <location>
        <begin position="217"/>
        <end position="236"/>
    </location>
</feature>
<keyword evidence="6 8" id="KW-0472">Membrane</keyword>
<evidence type="ECO:0000256" key="6">
    <source>
        <dbReference type="ARBA" id="ARBA00023136"/>
    </source>
</evidence>
<evidence type="ECO:0000256" key="5">
    <source>
        <dbReference type="ARBA" id="ARBA00022989"/>
    </source>
</evidence>
<evidence type="ECO:0000256" key="2">
    <source>
        <dbReference type="ARBA" id="ARBA00010993"/>
    </source>
</evidence>
<dbReference type="Gene3D" id="1.10.287.570">
    <property type="entry name" value="Helical hairpin bin"/>
    <property type="match status" value="1"/>
</dbReference>
<dbReference type="GO" id="GO:0050801">
    <property type="term" value="P:monoatomic ion homeostasis"/>
    <property type="evidence" value="ECO:0007669"/>
    <property type="project" value="TreeGrafter"/>
</dbReference>
<evidence type="ECO:0000256" key="1">
    <source>
        <dbReference type="ARBA" id="ARBA00004128"/>
    </source>
</evidence>
<feature type="transmembrane region" description="Helical" evidence="8">
    <location>
        <begin position="306"/>
        <end position="325"/>
    </location>
</feature>
<gene>
    <name evidence="10" type="ORF">JX265_005915</name>
</gene>
<comment type="similarity">
    <text evidence="2">Belongs to the anion exchanger (TC 2.A.31) family.</text>
</comment>
<dbReference type="GO" id="GO:0006820">
    <property type="term" value="P:monoatomic anion transport"/>
    <property type="evidence" value="ECO:0007669"/>
    <property type="project" value="InterPro"/>
</dbReference>
<dbReference type="Proteomes" id="UP000829685">
    <property type="component" value="Unassembled WGS sequence"/>
</dbReference>
<dbReference type="PANTHER" id="PTHR11453">
    <property type="entry name" value="ANION EXCHANGE PROTEIN"/>
    <property type="match status" value="1"/>
</dbReference>
<feature type="transmembrane region" description="Helical" evidence="8">
    <location>
        <begin position="435"/>
        <end position="457"/>
    </location>
</feature>
<dbReference type="Pfam" id="PF00955">
    <property type="entry name" value="HCO3_cotransp"/>
    <property type="match status" value="2"/>
</dbReference>
<evidence type="ECO:0000313" key="10">
    <source>
        <dbReference type="EMBL" id="KAI1870875.1"/>
    </source>
</evidence>
<name>A0A9P9WM52_9PEZI</name>
<dbReference type="GO" id="GO:0046713">
    <property type="term" value="P:borate transport"/>
    <property type="evidence" value="ECO:0007669"/>
    <property type="project" value="TreeGrafter"/>
</dbReference>
<dbReference type="FunFam" id="1.10.287.570:FF:000003">
    <property type="entry name" value="Anion exchange family protein"/>
    <property type="match status" value="1"/>
</dbReference>
<evidence type="ECO:0000256" key="3">
    <source>
        <dbReference type="ARBA" id="ARBA00022554"/>
    </source>
</evidence>
<dbReference type="GO" id="GO:0005774">
    <property type="term" value="C:vacuolar membrane"/>
    <property type="evidence" value="ECO:0007669"/>
    <property type="project" value="UniProtKB-SubCell"/>
</dbReference>
<accession>A0A9P9WM52</accession>
<dbReference type="AlphaFoldDB" id="A0A9P9WM52"/>
<feature type="region of interest" description="Disordered" evidence="7">
    <location>
        <begin position="1"/>
        <end position="25"/>
    </location>
</feature>
<evidence type="ECO:0000256" key="4">
    <source>
        <dbReference type="ARBA" id="ARBA00022692"/>
    </source>
</evidence>
<comment type="subcellular location">
    <subcellularLocation>
        <location evidence="1">Vacuole membrane</location>
        <topology evidence="1">Multi-pass membrane protein</topology>
    </subcellularLocation>
</comment>
<evidence type="ECO:0000259" key="9">
    <source>
        <dbReference type="Pfam" id="PF00955"/>
    </source>
</evidence>
<feature type="transmembrane region" description="Helical" evidence="8">
    <location>
        <begin position="515"/>
        <end position="532"/>
    </location>
</feature>
<feature type="transmembrane region" description="Helical" evidence="8">
    <location>
        <begin position="125"/>
        <end position="144"/>
    </location>
</feature>
<feature type="transmembrane region" description="Helical" evidence="8">
    <location>
        <begin position="248"/>
        <end position="268"/>
    </location>
</feature>
<dbReference type="EMBL" id="JAFIMR010000013">
    <property type="protein sequence ID" value="KAI1870875.1"/>
    <property type="molecule type" value="Genomic_DNA"/>
</dbReference>
<feature type="domain" description="Bicarbonate transporter-like transmembrane" evidence="9">
    <location>
        <begin position="221"/>
        <end position="548"/>
    </location>
</feature>
<reference evidence="10" key="1">
    <citation type="submission" date="2021-03" db="EMBL/GenBank/DDBJ databases">
        <title>Revisited historic fungal species revealed as producer of novel bioactive compounds through whole genome sequencing and comparative genomics.</title>
        <authorList>
            <person name="Vignolle G.A."/>
            <person name="Hochenegger N."/>
            <person name="Mach R.L."/>
            <person name="Mach-Aigner A.R."/>
            <person name="Javad Rahimi M."/>
            <person name="Salim K.A."/>
            <person name="Chan C.M."/>
            <person name="Lim L.B.L."/>
            <person name="Cai F."/>
            <person name="Druzhinina I.S."/>
            <person name="U'Ren J.M."/>
            <person name="Derntl C."/>
        </authorList>
    </citation>
    <scope>NUCLEOTIDE SEQUENCE</scope>
    <source>
        <strain evidence="10">TUCIM 5799</strain>
    </source>
</reference>
<evidence type="ECO:0000256" key="8">
    <source>
        <dbReference type="SAM" id="Phobius"/>
    </source>
</evidence>
<proteinExistence type="inferred from homology"/>
<feature type="transmembrane region" description="Helical" evidence="8">
    <location>
        <begin position="346"/>
        <end position="368"/>
    </location>
</feature>
<feature type="compositionally biased region" description="Polar residues" evidence="7">
    <location>
        <begin position="8"/>
        <end position="17"/>
    </location>
</feature>
<feature type="transmembrane region" description="Helical" evidence="8">
    <location>
        <begin position="492"/>
        <end position="509"/>
    </location>
</feature>
<keyword evidence="5 8" id="KW-1133">Transmembrane helix</keyword>
<feature type="transmembrane region" description="Helical" evidence="8">
    <location>
        <begin position="99"/>
        <end position="119"/>
    </location>
</feature>
<sequence length="597" mass="67378">MSDRDNANLESNGSHEPQLTREKTTKSYTYENLKGWRGLRILRPCRGMYHDVRRRLPYYPSDITDAFTYRTAASTIRMYFVNLLPALAYTLDMNRRTGFFYGVNESLFASALAAMVFSILGAQPLTIVGITGLISLFNYTIYDIIAIYDVSIYPRFMAWTGIWGAIFHWLMAIFNACDYMRYVTDFSSESFGMYVGIIYMIKGVEELVNEFSIEGATSGYLSCLIAILYFGSVYGLEKLGQSTVWKAWFRGILADYAYVFTTLFWVGFSHIPGQLKDAHISKVPVSDAFRPTQPRSWLLDFWNLEVKWVFVAMPFGFLVMLLFYYDHNVSSITAQARQFPLKKPGGFHWDFFLLGCTTFVSGILGLPLPNGLVPQAPVHTDSLTNYETKLKVIATAEGEGTDIRRPVVEATAVVEQRVSHFLMGLALIGTMTGPLLVVLHTMPAAVFAGVFFVVGWGSIESNGIVQKLVFLSSEERFLQRDEPLLTVRRRKIWAYIGLQALGVAATVAISQTIAAVGFPVLIILLIPLRTYLMPRWFSLHELQVVDDLTCTNKAVLASLGGAPTLPEQSREEDWGLERRRSEQRFGVRRQRAGSIKR</sequence>
<feature type="transmembrane region" description="Helical" evidence="8">
    <location>
        <begin position="156"/>
        <end position="176"/>
    </location>
</feature>
<organism evidence="10 11">
    <name type="scientific">Neoarthrinium moseri</name>
    <dbReference type="NCBI Taxonomy" id="1658444"/>
    <lineage>
        <taxon>Eukaryota</taxon>
        <taxon>Fungi</taxon>
        <taxon>Dikarya</taxon>
        <taxon>Ascomycota</taxon>
        <taxon>Pezizomycotina</taxon>
        <taxon>Sordariomycetes</taxon>
        <taxon>Xylariomycetidae</taxon>
        <taxon>Amphisphaeriales</taxon>
        <taxon>Apiosporaceae</taxon>
        <taxon>Neoarthrinium</taxon>
    </lineage>
</organism>
<protein>
    <recommendedName>
        <fullName evidence="9">Bicarbonate transporter-like transmembrane domain-containing protein</fullName>
    </recommendedName>
</protein>
<dbReference type="InterPro" id="IPR003020">
    <property type="entry name" value="HCO3_transpt_euk"/>
</dbReference>
<dbReference type="PANTHER" id="PTHR11453:SF38">
    <property type="entry name" value="ANION TRANSPORTER (EUROFUNG)"/>
    <property type="match status" value="1"/>
</dbReference>
<dbReference type="InterPro" id="IPR011531">
    <property type="entry name" value="HCO3_transpt-like_TM_dom"/>
</dbReference>
<evidence type="ECO:0000313" key="11">
    <source>
        <dbReference type="Proteomes" id="UP000829685"/>
    </source>
</evidence>
<comment type="caution">
    <text evidence="10">The sequence shown here is derived from an EMBL/GenBank/DDBJ whole genome shotgun (WGS) entry which is preliminary data.</text>
</comment>
<keyword evidence="3" id="KW-0926">Vacuole</keyword>
<evidence type="ECO:0000256" key="7">
    <source>
        <dbReference type="SAM" id="MobiDB-lite"/>
    </source>
</evidence>
<dbReference type="GO" id="GO:0005886">
    <property type="term" value="C:plasma membrane"/>
    <property type="evidence" value="ECO:0007669"/>
    <property type="project" value="TreeGrafter"/>
</dbReference>
<dbReference type="GO" id="GO:0005452">
    <property type="term" value="F:solute:inorganic anion antiporter activity"/>
    <property type="evidence" value="ECO:0007669"/>
    <property type="project" value="InterPro"/>
</dbReference>
<feature type="domain" description="Bicarbonate transporter-like transmembrane" evidence="9">
    <location>
        <begin position="43"/>
        <end position="211"/>
    </location>
</feature>
<keyword evidence="11" id="KW-1185">Reference proteome</keyword>